<dbReference type="RefSeq" id="WP_277858897.1">
    <property type="nucleotide sequence ID" value="NZ_JARRAG010000001.1"/>
</dbReference>
<feature type="chain" id="PRO_5046783083" description="Carboxypeptidase regulatory-like domain-containing protein" evidence="1">
    <location>
        <begin position="29"/>
        <end position="159"/>
    </location>
</feature>
<evidence type="ECO:0000313" key="2">
    <source>
        <dbReference type="EMBL" id="MDG3002533.1"/>
    </source>
</evidence>
<evidence type="ECO:0000256" key="1">
    <source>
        <dbReference type="SAM" id="SignalP"/>
    </source>
</evidence>
<dbReference type="EMBL" id="JARRAG010000001">
    <property type="protein sequence ID" value="MDG3002533.1"/>
    <property type="molecule type" value="Genomic_DNA"/>
</dbReference>
<evidence type="ECO:0000313" key="3">
    <source>
        <dbReference type="Proteomes" id="UP001216907"/>
    </source>
</evidence>
<comment type="caution">
    <text evidence="2">The sequence shown here is derived from an EMBL/GenBank/DDBJ whole genome shotgun (WGS) entry which is preliminary data.</text>
</comment>
<name>A0ABT6F513_9BACT</name>
<evidence type="ECO:0008006" key="4">
    <source>
        <dbReference type="Google" id="ProtNLM"/>
    </source>
</evidence>
<protein>
    <recommendedName>
        <fullName evidence="4">Carboxypeptidase regulatory-like domain-containing protein</fullName>
    </recommendedName>
</protein>
<gene>
    <name evidence="2" type="ORF">PZE19_01925</name>
</gene>
<proteinExistence type="predicted"/>
<reference evidence="2 3" key="1">
    <citation type="submission" date="2023-03" db="EMBL/GenBank/DDBJ databases">
        <title>Paludisphaera mucosa sp. nov. a novel planctomycete from northern fen.</title>
        <authorList>
            <person name="Ivanova A."/>
        </authorList>
    </citation>
    <scope>NUCLEOTIDE SEQUENCE [LARGE SCALE GENOMIC DNA]</scope>
    <source>
        <strain evidence="2 3">Pla2</strain>
    </source>
</reference>
<dbReference type="Proteomes" id="UP001216907">
    <property type="component" value="Unassembled WGS sequence"/>
</dbReference>
<organism evidence="2 3">
    <name type="scientific">Paludisphaera mucosa</name>
    <dbReference type="NCBI Taxonomy" id="3030827"/>
    <lineage>
        <taxon>Bacteria</taxon>
        <taxon>Pseudomonadati</taxon>
        <taxon>Planctomycetota</taxon>
        <taxon>Planctomycetia</taxon>
        <taxon>Isosphaerales</taxon>
        <taxon>Isosphaeraceae</taxon>
        <taxon>Paludisphaera</taxon>
    </lineage>
</organism>
<accession>A0ABT6F513</accession>
<sequence length="159" mass="16517">MPTTTHALAASSRSLVLPAALFACLGLAGCGEGGPSRLPVSGKVSLDGKPLTTGKVTFVPLDGTTASVAEIRDGAFQADRSAGPSPGRYQVEIIAVEPTGKKVPNPDVPGSTIDEERDLVPARYNVKSELTAEVKPDADNAYEFALSSQGAVAKKIRRR</sequence>
<feature type="signal peptide" evidence="1">
    <location>
        <begin position="1"/>
        <end position="28"/>
    </location>
</feature>
<keyword evidence="3" id="KW-1185">Reference proteome</keyword>
<keyword evidence="1" id="KW-0732">Signal</keyword>